<keyword evidence="7" id="KW-0408">Iron</keyword>
<gene>
    <name evidence="12" type="ORF">GA0070213_101183</name>
</gene>
<dbReference type="InterPro" id="IPR048327">
    <property type="entry name" value="Dyp_perox_N"/>
</dbReference>
<feature type="domain" description="Dyp-type peroxidase C-terminal" evidence="11">
    <location>
        <begin position="240"/>
        <end position="418"/>
    </location>
</feature>
<evidence type="ECO:0000259" key="11">
    <source>
        <dbReference type="Pfam" id="PF20628"/>
    </source>
</evidence>
<keyword evidence="6" id="KW-0560">Oxidoreductase</keyword>
<keyword evidence="3" id="KW-0349">Heme</keyword>
<evidence type="ECO:0000256" key="6">
    <source>
        <dbReference type="ARBA" id="ARBA00023002"/>
    </source>
</evidence>
<dbReference type="InterPro" id="IPR011008">
    <property type="entry name" value="Dimeric_a/b-barrel"/>
</dbReference>
<keyword evidence="4" id="KW-0479">Metal-binding</keyword>
<name>A0A1C5GK96_9ACTN</name>
<reference evidence="13" key="1">
    <citation type="submission" date="2016-06" db="EMBL/GenBank/DDBJ databases">
        <authorList>
            <person name="Varghese N."/>
            <person name="Submissions Spin"/>
        </authorList>
    </citation>
    <scope>NUCLEOTIDE SEQUENCE [LARGE SCALE GENOMIC DNA]</scope>
    <source>
        <strain evidence="13">DSM 45647</strain>
    </source>
</reference>
<organism evidence="12 13">
    <name type="scientific">Micromonospora humi</name>
    <dbReference type="NCBI Taxonomy" id="745366"/>
    <lineage>
        <taxon>Bacteria</taxon>
        <taxon>Bacillati</taxon>
        <taxon>Actinomycetota</taxon>
        <taxon>Actinomycetes</taxon>
        <taxon>Micromonosporales</taxon>
        <taxon>Micromonosporaceae</taxon>
        <taxon>Micromonospora</taxon>
    </lineage>
</organism>
<feature type="domain" description="Dyp-type peroxidase N-terminal" evidence="10">
    <location>
        <begin position="87"/>
        <end position="230"/>
    </location>
</feature>
<evidence type="ECO:0000256" key="3">
    <source>
        <dbReference type="ARBA" id="ARBA00022617"/>
    </source>
</evidence>
<dbReference type="GO" id="GO:0004601">
    <property type="term" value="F:peroxidase activity"/>
    <property type="evidence" value="ECO:0007669"/>
    <property type="project" value="UniProtKB-KW"/>
</dbReference>
<dbReference type="Pfam" id="PF04261">
    <property type="entry name" value="Dyp_perox_N"/>
    <property type="match status" value="1"/>
</dbReference>
<evidence type="ECO:0000259" key="10">
    <source>
        <dbReference type="Pfam" id="PF04261"/>
    </source>
</evidence>
<dbReference type="NCBIfam" id="TIGR01413">
    <property type="entry name" value="Dyp_perox_fam"/>
    <property type="match status" value="1"/>
</dbReference>
<dbReference type="STRING" id="745366.GA0070213_101183"/>
<sequence>MTERTERSEGREGMPSRHGMTEGSPTGRAVSRRGLLTGGALTVGGTLAGAGAGAVAATRTDAPAVRPEPVPVAQVGDAVEPFHGARQSGVTTEPQAHAAFVAFTLKPGVDRAALGRMLRLLSDDAARLTQGRPSLADTEPELGLLPARLTVTVGFGPGLYAAAGRADRRPASVADLPAFRVDRLQPRWTGGDLLLQICADDPLTVAHAQRVLVKDSRPFAAVRWVQQGFRRAAGAEPGRTQRNLFGQLDGTANPKPGTPADTAVWVTDGPRWLRDSTTLVVRRISMNLETWDLLGRADREVAVGRRLDTGAPLTGAAEHDEPDFAALGPDGLTVIPDFSHLTRARVTDDRLRILRRPYNYDGAPTAEGHADSGLIFAAYQADIARQFLPIQRRLAERDLLNEWTTPIGSAVFAVPPGCPEGGWIGEQVLG</sequence>
<dbReference type="PANTHER" id="PTHR30521">
    <property type="entry name" value="DEFERROCHELATASE/PEROXIDASE"/>
    <property type="match status" value="1"/>
</dbReference>
<dbReference type="GO" id="GO:0005829">
    <property type="term" value="C:cytosol"/>
    <property type="evidence" value="ECO:0007669"/>
    <property type="project" value="TreeGrafter"/>
</dbReference>
<feature type="compositionally biased region" description="Basic and acidic residues" evidence="9">
    <location>
        <begin position="1"/>
        <end position="15"/>
    </location>
</feature>
<evidence type="ECO:0000256" key="2">
    <source>
        <dbReference type="ARBA" id="ARBA00022559"/>
    </source>
</evidence>
<dbReference type="Proteomes" id="UP000199360">
    <property type="component" value="Unassembled WGS sequence"/>
</dbReference>
<evidence type="ECO:0000256" key="7">
    <source>
        <dbReference type="ARBA" id="ARBA00023004"/>
    </source>
</evidence>
<protein>
    <submittedName>
        <fullName evidence="12">Dye decolorizing peroxidase</fullName>
    </submittedName>
</protein>
<feature type="region of interest" description="Disordered" evidence="9">
    <location>
        <begin position="1"/>
        <end position="31"/>
    </location>
</feature>
<keyword evidence="5" id="KW-0732">Signal</keyword>
<dbReference type="Pfam" id="PF20628">
    <property type="entry name" value="Dyp_perox_C"/>
    <property type="match status" value="1"/>
</dbReference>
<dbReference type="InterPro" id="IPR048328">
    <property type="entry name" value="Dyp_perox_C"/>
</dbReference>
<dbReference type="AlphaFoldDB" id="A0A1C5GK96"/>
<dbReference type="GO" id="GO:0046872">
    <property type="term" value="F:metal ion binding"/>
    <property type="evidence" value="ECO:0007669"/>
    <property type="project" value="UniProtKB-KW"/>
</dbReference>
<dbReference type="EMBL" id="FMDM01000001">
    <property type="protein sequence ID" value="SCG34172.1"/>
    <property type="molecule type" value="Genomic_DNA"/>
</dbReference>
<evidence type="ECO:0000256" key="8">
    <source>
        <dbReference type="ARBA" id="ARBA00025737"/>
    </source>
</evidence>
<proteinExistence type="inferred from homology"/>
<keyword evidence="2 12" id="KW-0575">Peroxidase</keyword>
<evidence type="ECO:0000313" key="12">
    <source>
        <dbReference type="EMBL" id="SCG34172.1"/>
    </source>
</evidence>
<accession>A0A1C5GK96</accession>
<dbReference type="InterPro" id="IPR006314">
    <property type="entry name" value="Dyp_peroxidase"/>
</dbReference>
<evidence type="ECO:0000256" key="4">
    <source>
        <dbReference type="ARBA" id="ARBA00022723"/>
    </source>
</evidence>
<comment type="cofactor">
    <cofactor evidence="1">
        <name>heme b</name>
        <dbReference type="ChEBI" id="CHEBI:60344"/>
    </cofactor>
</comment>
<dbReference type="InterPro" id="IPR006311">
    <property type="entry name" value="TAT_signal"/>
</dbReference>
<dbReference type="GO" id="GO:0020037">
    <property type="term" value="F:heme binding"/>
    <property type="evidence" value="ECO:0007669"/>
    <property type="project" value="InterPro"/>
</dbReference>
<dbReference type="PROSITE" id="PS51404">
    <property type="entry name" value="DYP_PEROXIDASE"/>
    <property type="match status" value="1"/>
</dbReference>
<comment type="similarity">
    <text evidence="8">Belongs to the DyP-type peroxidase family.</text>
</comment>
<dbReference type="SUPFAM" id="SSF54909">
    <property type="entry name" value="Dimeric alpha+beta barrel"/>
    <property type="match status" value="1"/>
</dbReference>
<dbReference type="PANTHER" id="PTHR30521:SF4">
    <property type="entry name" value="DEFERROCHELATASE"/>
    <property type="match status" value="1"/>
</dbReference>
<evidence type="ECO:0000256" key="9">
    <source>
        <dbReference type="SAM" id="MobiDB-lite"/>
    </source>
</evidence>
<evidence type="ECO:0000256" key="5">
    <source>
        <dbReference type="ARBA" id="ARBA00022729"/>
    </source>
</evidence>
<evidence type="ECO:0000313" key="13">
    <source>
        <dbReference type="Proteomes" id="UP000199360"/>
    </source>
</evidence>
<dbReference type="PROSITE" id="PS51318">
    <property type="entry name" value="TAT"/>
    <property type="match status" value="1"/>
</dbReference>
<evidence type="ECO:0000256" key="1">
    <source>
        <dbReference type="ARBA" id="ARBA00001970"/>
    </source>
</evidence>
<keyword evidence="13" id="KW-1185">Reference proteome</keyword>